<protein>
    <submittedName>
        <fullName evidence="1">Uncharacterized protein</fullName>
    </submittedName>
</protein>
<evidence type="ECO:0000313" key="2">
    <source>
        <dbReference type="Proteomes" id="UP000230760"/>
    </source>
</evidence>
<dbReference type="Proteomes" id="UP000230760">
    <property type="component" value="Unassembled WGS sequence"/>
</dbReference>
<accession>A0A2M7UXR9</accession>
<proteinExistence type="predicted"/>
<dbReference type="EMBL" id="PFPB01000057">
    <property type="protein sequence ID" value="PIZ88708.1"/>
    <property type="molecule type" value="Genomic_DNA"/>
</dbReference>
<reference evidence="2" key="1">
    <citation type="submission" date="2017-09" db="EMBL/GenBank/DDBJ databases">
        <title>Depth-based differentiation of microbial function through sediment-hosted aquifers and enrichment of novel symbionts in the deep terrestrial subsurface.</title>
        <authorList>
            <person name="Probst A.J."/>
            <person name="Ladd B."/>
            <person name="Jarett J.K."/>
            <person name="Geller-Mcgrath D.E."/>
            <person name="Sieber C.M.K."/>
            <person name="Emerson J.B."/>
            <person name="Anantharaman K."/>
            <person name="Thomas B.C."/>
            <person name="Malmstrom R."/>
            <person name="Stieglmeier M."/>
            <person name="Klingl A."/>
            <person name="Woyke T."/>
            <person name="Ryan C.M."/>
            <person name="Banfield J.F."/>
        </authorList>
    </citation>
    <scope>NUCLEOTIDE SEQUENCE [LARGE SCALE GENOMIC DNA]</scope>
</reference>
<sequence length="63" mass="7030">MVFRPLLILNCLKLGGDDQRRLSSGLLILFLGETRFLSAAKGSYSPKAKKLTIKVAKLVKFTY</sequence>
<dbReference type="AlphaFoldDB" id="A0A2M7UXR9"/>
<gene>
    <name evidence="1" type="ORF">COX90_03140</name>
</gene>
<name>A0A2M7UXR9_9BACT</name>
<evidence type="ECO:0000313" key="1">
    <source>
        <dbReference type="EMBL" id="PIZ88708.1"/>
    </source>
</evidence>
<comment type="caution">
    <text evidence="1">The sequence shown here is derived from an EMBL/GenBank/DDBJ whole genome shotgun (WGS) entry which is preliminary data.</text>
</comment>
<organism evidence="1 2">
    <name type="scientific">Candidatus Nealsonbacteria bacterium CG_4_10_14_0_2_um_filter_38_17</name>
    <dbReference type="NCBI Taxonomy" id="1974680"/>
    <lineage>
        <taxon>Bacteria</taxon>
        <taxon>Candidatus Nealsoniibacteriota</taxon>
    </lineage>
</organism>